<organism evidence="1 2">
    <name type="scientific">Lentzea guizhouensis</name>
    <dbReference type="NCBI Taxonomy" id="1586287"/>
    <lineage>
        <taxon>Bacteria</taxon>
        <taxon>Bacillati</taxon>
        <taxon>Actinomycetota</taxon>
        <taxon>Actinomycetes</taxon>
        <taxon>Pseudonocardiales</taxon>
        <taxon>Pseudonocardiaceae</taxon>
        <taxon>Lentzea</taxon>
    </lineage>
</organism>
<keyword evidence="2" id="KW-1185">Reference proteome</keyword>
<reference evidence="1 2" key="1">
    <citation type="submission" date="2016-07" db="EMBL/GenBank/DDBJ databases">
        <title>Complete genome sequence of the Lentzea guizhouensis DHS C013.</title>
        <authorList>
            <person name="Cao C."/>
        </authorList>
    </citation>
    <scope>NUCLEOTIDE SEQUENCE [LARGE SCALE GENOMIC DNA]</scope>
    <source>
        <strain evidence="1 2">DHS C013</strain>
    </source>
</reference>
<proteinExistence type="predicted"/>
<dbReference type="KEGG" id="led:BBK82_07475"/>
<gene>
    <name evidence="1" type="ORF">BBK82_07475</name>
</gene>
<accession>A0A1B2HDY4</accession>
<evidence type="ECO:0000313" key="2">
    <source>
        <dbReference type="Proteomes" id="UP000093053"/>
    </source>
</evidence>
<protein>
    <submittedName>
        <fullName evidence="1">Uncharacterized protein</fullName>
    </submittedName>
</protein>
<evidence type="ECO:0000313" key="1">
    <source>
        <dbReference type="EMBL" id="ANZ35944.1"/>
    </source>
</evidence>
<dbReference type="EMBL" id="CP016793">
    <property type="protein sequence ID" value="ANZ35944.1"/>
    <property type="molecule type" value="Genomic_DNA"/>
</dbReference>
<sequence length="211" mass="23807">MAASSETTTVEPARIFLAAELDVLGGVAEEDVGHRQVAHQPFHRVDHQRRVGAKLGLLIGMLQHREGTQGEHVRGGLPAEASARLFAQQLAEVWLIIAPNAAILSSRFTSRSMNFEEFGWKVSRSAYGTPSSTQITQGRHGKRELLHQVHRRVQRCQRVQLLHGDCDDAVFEQTSHLITFHSQDDTNLRHPELKTPARYCKFADPCDWRWS</sequence>
<dbReference type="Proteomes" id="UP000093053">
    <property type="component" value="Chromosome"/>
</dbReference>
<name>A0A1B2HDY4_9PSEU</name>
<dbReference type="AlphaFoldDB" id="A0A1B2HDY4"/>